<keyword evidence="2" id="KW-1185">Reference proteome</keyword>
<sequence>MFEIRCASCRRLLLKAADRAIVGPVDIKCPRCGTMNSLRPLVIEPKEPFSDRPDPSGQ</sequence>
<evidence type="ECO:0000313" key="1">
    <source>
        <dbReference type="EMBL" id="MBD8890140.1"/>
    </source>
</evidence>
<comment type="caution">
    <text evidence="1">The sequence shown here is derived from an EMBL/GenBank/DDBJ whole genome shotgun (WGS) entry which is preliminary data.</text>
</comment>
<organism evidence="1 2">
    <name type="scientific">Roseibium litorale</name>
    <dbReference type="NCBI Taxonomy" id="2803841"/>
    <lineage>
        <taxon>Bacteria</taxon>
        <taxon>Pseudomonadati</taxon>
        <taxon>Pseudomonadota</taxon>
        <taxon>Alphaproteobacteria</taxon>
        <taxon>Hyphomicrobiales</taxon>
        <taxon>Stappiaceae</taxon>
        <taxon>Roseibium</taxon>
    </lineage>
</organism>
<evidence type="ECO:0000313" key="2">
    <source>
        <dbReference type="Proteomes" id="UP000632063"/>
    </source>
</evidence>
<accession>A0ABR9CID7</accession>
<keyword evidence="1" id="KW-0238">DNA-binding</keyword>
<reference evidence="2" key="1">
    <citation type="submission" date="2020-09" db="EMBL/GenBank/DDBJ databases">
        <title>The genome sequence of strain Labrenzia suaedae 4C16A.</title>
        <authorList>
            <person name="Liu Y."/>
        </authorList>
    </citation>
    <scope>NUCLEOTIDE SEQUENCE [LARGE SCALE GENOMIC DNA]</scope>
    <source>
        <strain evidence="2">4C16A</strain>
    </source>
</reference>
<proteinExistence type="predicted"/>
<dbReference type="GO" id="GO:0003677">
    <property type="term" value="F:DNA binding"/>
    <property type="evidence" value="ECO:0007669"/>
    <property type="project" value="UniProtKB-KW"/>
</dbReference>
<dbReference type="RefSeq" id="WP_192146633.1">
    <property type="nucleotide sequence ID" value="NZ_JACYXI010000001.1"/>
</dbReference>
<protein>
    <submittedName>
        <fullName evidence="1">Com family DNA-binding transcriptional regulator</fullName>
    </submittedName>
</protein>
<name>A0ABR9CID7_9HYPH</name>
<dbReference type="InterPro" id="IPR019294">
    <property type="entry name" value="Translation_reg_Com"/>
</dbReference>
<dbReference type="Proteomes" id="UP000632063">
    <property type="component" value="Unassembled WGS sequence"/>
</dbReference>
<dbReference type="Pfam" id="PF10122">
    <property type="entry name" value="Zn_ribbon_Com"/>
    <property type="match status" value="1"/>
</dbReference>
<gene>
    <name evidence="1" type="ORF">IG616_01150</name>
</gene>
<reference evidence="1 2" key="2">
    <citation type="journal article" date="2021" name="Int. J. Syst. Evol. Microbiol.">
        <title>Roseibium litorale sp. nov., isolated from a tidal flat sediment and proposal for the reclassification of Labrenzia polysiphoniae as Roseibium polysiphoniae comb. nov.</title>
        <authorList>
            <person name="Liu Y."/>
            <person name="Pei T."/>
            <person name="Du J."/>
            <person name="Chao M."/>
            <person name="Deng M.R."/>
            <person name="Zhu H."/>
        </authorList>
    </citation>
    <scope>NUCLEOTIDE SEQUENCE [LARGE SCALE GENOMIC DNA]</scope>
    <source>
        <strain evidence="1 2">4C16A</strain>
    </source>
</reference>
<dbReference type="EMBL" id="JACYXI010000001">
    <property type="protein sequence ID" value="MBD8890140.1"/>
    <property type="molecule type" value="Genomic_DNA"/>
</dbReference>